<sequence length="184" mass="20239">MATDHEKYRAALRDQQRARHPGVPVPYRITAALDSRDMDGPEVDRALGGEEPMVDDWEAGKTVPTPEQIEALARLTAYPVEFFYLPAPPPMIANLCRRSGPRKDRCQKVNLGGPPAPAAPVIPMTGRSHVWACRVPTCPTRGKPHPAATAQAAAAGWRRHYLTEHYQAPTPNLTTPRQPPTELS</sequence>
<comment type="caution">
    <text evidence="2">The sequence shown here is derived from an EMBL/GenBank/DDBJ whole genome shotgun (WGS) entry which is preliminary data.</text>
</comment>
<dbReference type="RefSeq" id="WP_344923186.1">
    <property type="nucleotide sequence ID" value="NZ_BAABAQ010000020.1"/>
</dbReference>
<name>A0ABP8BLD5_9ACTN</name>
<keyword evidence="3" id="KW-1185">Reference proteome</keyword>
<dbReference type="EMBL" id="BAABAQ010000020">
    <property type="protein sequence ID" value="GAA4209484.1"/>
    <property type="molecule type" value="Genomic_DNA"/>
</dbReference>
<evidence type="ECO:0000313" key="3">
    <source>
        <dbReference type="Proteomes" id="UP001501251"/>
    </source>
</evidence>
<organism evidence="2 3">
    <name type="scientific">Streptosporangium oxazolinicum</name>
    <dbReference type="NCBI Taxonomy" id="909287"/>
    <lineage>
        <taxon>Bacteria</taxon>
        <taxon>Bacillati</taxon>
        <taxon>Actinomycetota</taxon>
        <taxon>Actinomycetes</taxon>
        <taxon>Streptosporangiales</taxon>
        <taxon>Streptosporangiaceae</taxon>
        <taxon>Streptosporangium</taxon>
    </lineage>
</organism>
<evidence type="ECO:0008006" key="4">
    <source>
        <dbReference type="Google" id="ProtNLM"/>
    </source>
</evidence>
<reference evidence="3" key="1">
    <citation type="journal article" date="2019" name="Int. J. Syst. Evol. Microbiol.">
        <title>The Global Catalogue of Microorganisms (GCM) 10K type strain sequencing project: providing services to taxonomists for standard genome sequencing and annotation.</title>
        <authorList>
            <consortium name="The Broad Institute Genomics Platform"/>
            <consortium name="The Broad Institute Genome Sequencing Center for Infectious Disease"/>
            <person name="Wu L."/>
            <person name="Ma J."/>
        </authorList>
    </citation>
    <scope>NUCLEOTIDE SEQUENCE [LARGE SCALE GENOMIC DNA]</scope>
    <source>
        <strain evidence="3">JCM 17388</strain>
    </source>
</reference>
<evidence type="ECO:0000313" key="2">
    <source>
        <dbReference type="EMBL" id="GAA4209484.1"/>
    </source>
</evidence>
<accession>A0ABP8BLD5</accession>
<feature type="compositionally biased region" description="Polar residues" evidence="1">
    <location>
        <begin position="169"/>
        <end position="184"/>
    </location>
</feature>
<protein>
    <recommendedName>
        <fullName evidence="4">HTH cro/C1-type domain-containing protein</fullName>
    </recommendedName>
</protein>
<proteinExistence type="predicted"/>
<dbReference type="Proteomes" id="UP001501251">
    <property type="component" value="Unassembled WGS sequence"/>
</dbReference>
<gene>
    <name evidence="2" type="ORF">GCM10022252_76080</name>
</gene>
<evidence type="ECO:0000256" key="1">
    <source>
        <dbReference type="SAM" id="MobiDB-lite"/>
    </source>
</evidence>
<feature type="region of interest" description="Disordered" evidence="1">
    <location>
        <begin position="160"/>
        <end position="184"/>
    </location>
</feature>